<keyword evidence="2 3" id="KW-0663">Pyridoxal phosphate</keyword>
<keyword evidence="4" id="KW-0808">Transferase</keyword>
<dbReference type="PANTHER" id="PTHR43713:SF3">
    <property type="entry name" value="GLUTAMATE-1-SEMIALDEHYDE 2,1-AMINOMUTASE 1, CHLOROPLASTIC-RELATED"/>
    <property type="match status" value="1"/>
</dbReference>
<evidence type="ECO:0000313" key="4">
    <source>
        <dbReference type="EMBL" id="OGL47550.1"/>
    </source>
</evidence>
<dbReference type="GO" id="GO:0030170">
    <property type="term" value="F:pyridoxal phosphate binding"/>
    <property type="evidence" value="ECO:0007669"/>
    <property type="project" value="InterPro"/>
</dbReference>
<dbReference type="InterPro" id="IPR015422">
    <property type="entry name" value="PyrdxlP-dep_Trfase_small"/>
</dbReference>
<dbReference type="SUPFAM" id="SSF53383">
    <property type="entry name" value="PLP-dependent transferases"/>
    <property type="match status" value="1"/>
</dbReference>
<evidence type="ECO:0000256" key="2">
    <source>
        <dbReference type="ARBA" id="ARBA00022898"/>
    </source>
</evidence>
<dbReference type="InterPro" id="IPR015424">
    <property type="entry name" value="PyrdxlP-dep_Trfase"/>
</dbReference>
<dbReference type="Gene3D" id="3.40.640.10">
    <property type="entry name" value="Type I PLP-dependent aspartate aminotransferase-like (Major domain)"/>
    <property type="match status" value="1"/>
</dbReference>
<dbReference type="PANTHER" id="PTHR43713">
    <property type="entry name" value="GLUTAMATE-1-SEMIALDEHYDE 2,1-AMINOMUTASE"/>
    <property type="match status" value="1"/>
</dbReference>
<gene>
    <name evidence="4" type="ORF">A2W05_03305</name>
</gene>
<dbReference type="EMBL" id="MGDE01000030">
    <property type="protein sequence ID" value="OGL47550.1"/>
    <property type="molecule type" value="Genomic_DNA"/>
</dbReference>
<dbReference type="AlphaFoldDB" id="A0A1F7S1I7"/>
<comment type="cofactor">
    <cofactor evidence="1">
        <name>pyridoxal 5'-phosphate</name>
        <dbReference type="ChEBI" id="CHEBI:597326"/>
    </cofactor>
</comment>
<sequence>MSDRYRYSEEMLERAIKSIPLGSQTFSKSKTQYPWGVSPYFITRGLGSHVWDVDGNEYIDFVNSLAAVTLGYNDPEVTAAVRAQIEDGVIFSLPHPIESKVAEKIVEMVPCAEMVRFGKNGSDATSGTIRLARAYTSRDHVAVCGYHGWQDWYIGSTARNRGVPKSTQDLTHVFIYNNIESLNKIFKEYPEKVAAVIMEPMNTAEPVDDFLASAKELTHKNGAVFIFDETITGFRYANGGAQEYFGITPDLATFGKGLANGYPVSAVAGRAEIMCLMEEIFFSFTFGGETLSLAAALATLTKLQKKPVIKTVWDQGKKVVDGINMLIDKHGLQDVLSTCGKSCWSFLLFKDTDVCSQWELKTLFLQEVFARGVLTLGTHNMSYAHSDEDIRNLLSANDAVFAILKDVVENGSLKKYLHCEPIVPLFKVR</sequence>
<comment type="similarity">
    <text evidence="3">Belongs to the class-III pyridoxal-phosphate-dependent aminotransferase family.</text>
</comment>
<evidence type="ECO:0000313" key="5">
    <source>
        <dbReference type="Proteomes" id="UP000178797"/>
    </source>
</evidence>
<dbReference type="InterPro" id="IPR005814">
    <property type="entry name" value="Aminotrans_3"/>
</dbReference>
<proteinExistence type="inferred from homology"/>
<organism evidence="4 5">
    <name type="scientific">Candidatus Schekmanbacteria bacterium RBG_16_38_10</name>
    <dbReference type="NCBI Taxonomy" id="1817879"/>
    <lineage>
        <taxon>Bacteria</taxon>
        <taxon>Candidatus Schekmaniibacteriota</taxon>
    </lineage>
</organism>
<comment type="caution">
    <text evidence="4">The sequence shown here is derived from an EMBL/GenBank/DDBJ whole genome shotgun (WGS) entry which is preliminary data.</text>
</comment>
<dbReference type="Pfam" id="PF00202">
    <property type="entry name" value="Aminotran_3"/>
    <property type="match status" value="1"/>
</dbReference>
<reference evidence="4 5" key="1">
    <citation type="journal article" date="2016" name="Nat. Commun.">
        <title>Thousands of microbial genomes shed light on interconnected biogeochemical processes in an aquifer system.</title>
        <authorList>
            <person name="Anantharaman K."/>
            <person name="Brown C.T."/>
            <person name="Hug L.A."/>
            <person name="Sharon I."/>
            <person name="Castelle C.J."/>
            <person name="Probst A.J."/>
            <person name="Thomas B.C."/>
            <person name="Singh A."/>
            <person name="Wilkins M.J."/>
            <person name="Karaoz U."/>
            <person name="Brodie E.L."/>
            <person name="Williams K.H."/>
            <person name="Hubbard S.S."/>
            <person name="Banfield J.F."/>
        </authorList>
    </citation>
    <scope>NUCLEOTIDE SEQUENCE [LARGE SCALE GENOMIC DNA]</scope>
</reference>
<keyword evidence="4" id="KW-0032">Aminotransferase</keyword>
<evidence type="ECO:0000256" key="1">
    <source>
        <dbReference type="ARBA" id="ARBA00001933"/>
    </source>
</evidence>
<dbReference type="GO" id="GO:0008483">
    <property type="term" value="F:transaminase activity"/>
    <property type="evidence" value="ECO:0007669"/>
    <property type="project" value="UniProtKB-KW"/>
</dbReference>
<name>A0A1F7S1I7_9BACT</name>
<dbReference type="Gene3D" id="3.90.1150.10">
    <property type="entry name" value="Aspartate Aminotransferase, domain 1"/>
    <property type="match status" value="1"/>
</dbReference>
<dbReference type="Proteomes" id="UP000178797">
    <property type="component" value="Unassembled WGS sequence"/>
</dbReference>
<protein>
    <submittedName>
        <fullName evidence="4">Aminotransferase class III</fullName>
    </submittedName>
</protein>
<accession>A0A1F7S1I7</accession>
<evidence type="ECO:0000256" key="3">
    <source>
        <dbReference type="RuleBase" id="RU003560"/>
    </source>
</evidence>
<dbReference type="InterPro" id="IPR015421">
    <property type="entry name" value="PyrdxlP-dep_Trfase_major"/>
</dbReference>